<evidence type="ECO:0000313" key="3">
    <source>
        <dbReference type="EMBL" id="SEU35709.1"/>
    </source>
</evidence>
<evidence type="ECO:0000256" key="2">
    <source>
        <dbReference type="ARBA" id="ARBA00023002"/>
    </source>
</evidence>
<keyword evidence="2" id="KW-0560">Oxidoreductase</keyword>
<dbReference type="PANTHER" id="PTHR43477">
    <property type="entry name" value="DIHYDROANTICAPSIN 7-DEHYDROGENASE"/>
    <property type="match status" value="1"/>
</dbReference>
<reference evidence="4" key="1">
    <citation type="submission" date="2016-10" db="EMBL/GenBank/DDBJ databases">
        <authorList>
            <person name="Varghese N."/>
            <person name="Submissions S."/>
        </authorList>
    </citation>
    <scope>NUCLEOTIDE SEQUENCE [LARGE SCALE GENOMIC DNA]</scope>
    <source>
        <strain evidence="4">DSM 16858</strain>
    </source>
</reference>
<dbReference type="InterPro" id="IPR051122">
    <property type="entry name" value="SDR_DHRS6-like"/>
</dbReference>
<dbReference type="AlphaFoldDB" id="A0A1I0L8N7"/>
<dbReference type="CDD" id="cd11731">
    <property type="entry name" value="Lin1944_like_SDR_c"/>
    <property type="match status" value="1"/>
</dbReference>
<dbReference type="Pfam" id="PF13561">
    <property type="entry name" value="adh_short_C2"/>
    <property type="match status" value="1"/>
</dbReference>
<keyword evidence="4" id="KW-1185">Reference proteome</keyword>
<dbReference type="NCBIfam" id="NF005449">
    <property type="entry name" value="PRK07041.1"/>
    <property type="match status" value="1"/>
</dbReference>
<proteinExistence type="inferred from homology"/>
<dbReference type="PRINTS" id="PR00081">
    <property type="entry name" value="GDHRDH"/>
</dbReference>
<dbReference type="EMBL" id="FOIJ01000021">
    <property type="protein sequence ID" value="SEU35709.1"/>
    <property type="molecule type" value="Genomic_DNA"/>
</dbReference>
<gene>
    <name evidence="3" type="ORF">SAMN05443639_12113</name>
</gene>
<evidence type="ECO:0000256" key="1">
    <source>
        <dbReference type="ARBA" id="ARBA00006484"/>
    </source>
</evidence>
<comment type="similarity">
    <text evidence="1">Belongs to the short-chain dehydrogenases/reductases (SDR) family.</text>
</comment>
<name>A0A1I0L8N7_9BACT</name>
<dbReference type="RefSeq" id="WP_093525408.1">
    <property type="nucleotide sequence ID" value="NZ_FOIJ01000021.1"/>
</dbReference>
<evidence type="ECO:0000313" key="4">
    <source>
        <dbReference type="Proteomes" id="UP000199181"/>
    </source>
</evidence>
<dbReference type="GO" id="GO:0016491">
    <property type="term" value="F:oxidoreductase activity"/>
    <property type="evidence" value="ECO:0007669"/>
    <property type="project" value="UniProtKB-KW"/>
</dbReference>
<dbReference type="InterPro" id="IPR036291">
    <property type="entry name" value="NAD(P)-bd_dom_sf"/>
</dbReference>
<dbReference type="Proteomes" id="UP000199181">
    <property type="component" value="Unassembled WGS sequence"/>
</dbReference>
<sequence length="239" mass="24731">MRLKDKRIIVLGGSSGIGRAVAQAAAQEGASVVIGSRQQARVEQAVAGLPPGTQGHAVDLSDEAQVRGLFERVGPFDHLVYTAGDALPHGAPGGLSLAQARQLFEVRFWGAYMAATVGSAHIRPGGSIVLTNGTVDVRPMKGLAVGSGVSGAIGALTRGLAVELAPLRVNTVSPGLIKTELWDGLSAADRERMYQEAGTKLPVGRVGEPEDVAQTYLYLMCQGFGTGQVLTVDGGHVLV</sequence>
<dbReference type="InterPro" id="IPR002347">
    <property type="entry name" value="SDR_fam"/>
</dbReference>
<dbReference type="PANTHER" id="PTHR43477:SF1">
    <property type="entry name" value="DIHYDROANTICAPSIN 7-DEHYDROGENASE"/>
    <property type="match status" value="1"/>
</dbReference>
<dbReference type="Gene3D" id="3.40.50.720">
    <property type="entry name" value="NAD(P)-binding Rossmann-like Domain"/>
    <property type="match status" value="1"/>
</dbReference>
<protein>
    <submittedName>
        <fullName evidence="3">NAD(P)-dependent dehydrogenase, short-chain alcohol dehydrogenase family</fullName>
    </submittedName>
</protein>
<organism evidence="3 4">
    <name type="scientific">Stigmatella erecta</name>
    <dbReference type="NCBI Taxonomy" id="83460"/>
    <lineage>
        <taxon>Bacteria</taxon>
        <taxon>Pseudomonadati</taxon>
        <taxon>Myxococcota</taxon>
        <taxon>Myxococcia</taxon>
        <taxon>Myxococcales</taxon>
        <taxon>Cystobacterineae</taxon>
        <taxon>Archangiaceae</taxon>
        <taxon>Stigmatella</taxon>
    </lineage>
</organism>
<accession>A0A1I0L8N7</accession>
<dbReference type="SUPFAM" id="SSF51735">
    <property type="entry name" value="NAD(P)-binding Rossmann-fold domains"/>
    <property type="match status" value="1"/>
</dbReference>